<feature type="domain" description="Integrase catalytic" evidence="1">
    <location>
        <begin position="6"/>
        <end position="35"/>
    </location>
</feature>
<reference evidence="2 3" key="1">
    <citation type="submission" date="2009-01" db="EMBL/GenBank/DDBJ databases">
        <authorList>
            <person name="Fulton L."/>
            <person name="Clifton S."/>
            <person name="Chinwalla A.T."/>
            <person name="Mitreva M."/>
            <person name="Sodergren E."/>
            <person name="Weinstock G."/>
            <person name="Clifton S."/>
            <person name="Dooling D.J."/>
            <person name="Fulton B."/>
            <person name="Minx P."/>
            <person name="Pepin K.H."/>
            <person name="Johnson M."/>
            <person name="Bhonagiri V."/>
            <person name="Nash W.E."/>
            <person name="Mardis E.R."/>
            <person name="Wilson R.K."/>
        </authorList>
    </citation>
    <scope>NUCLEOTIDE SEQUENCE [LARGE SCALE GENOMIC DNA]</scope>
    <source>
        <strain evidence="2 3">ATCC 33806</strain>
    </source>
</reference>
<dbReference type="GO" id="GO:0015074">
    <property type="term" value="P:DNA integration"/>
    <property type="evidence" value="ECO:0007669"/>
    <property type="project" value="InterPro"/>
</dbReference>
<proteinExistence type="predicted"/>
<evidence type="ECO:0000259" key="1">
    <source>
        <dbReference type="Pfam" id="PF13683"/>
    </source>
</evidence>
<organism evidence="2 3">
    <name type="scientific">Corynebacterium matruchotii ATCC 33806</name>
    <dbReference type="NCBI Taxonomy" id="566549"/>
    <lineage>
        <taxon>Bacteria</taxon>
        <taxon>Bacillati</taxon>
        <taxon>Actinomycetota</taxon>
        <taxon>Actinomycetes</taxon>
        <taxon>Mycobacteriales</taxon>
        <taxon>Corynebacteriaceae</taxon>
        <taxon>Corynebacterium</taxon>
    </lineage>
</organism>
<dbReference type="InterPro" id="IPR001584">
    <property type="entry name" value="Integrase_cat-core"/>
</dbReference>
<accession>C0E1G2</accession>
<dbReference type="InterPro" id="IPR012337">
    <property type="entry name" value="RNaseH-like_sf"/>
</dbReference>
<gene>
    <name evidence="2" type="ORF">CORMATOL_00813</name>
</gene>
<dbReference type="HOGENOM" id="CLU_213730_0_0_11"/>
<dbReference type="EMBL" id="ACEB01000012">
    <property type="protein sequence ID" value="EEG27612.1"/>
    <property type="molecule type" value="Genomic_DNA"/>
</dbReference>
<dbReference type="SUPFAM" id="SSF53098">
    <property type="entry name" value="Ribonuclease H-like"/>
    <property type="match status" value="1"/>
</dbReference>
<sequence>MTHPTKNQARRAVAEWIDVFYNHKRRHSAIGMIPPIEFETRITCKTQDAKSAT</sequence>
<dbReference type="Pfam" id="PF13683">
    <property type="entry name" value="rve_3"/>
    <property type="match status" value="1"/>
</dbReference>
<dbReference type="RefSeq" id="WP_005520242.1">
    <property type="nucleotide sequence ID" value="NZ_EQ973328.1"/>
</dbReference>
<evidence type="ECO:0000313" key="3">
    <source>
        <dbReference type="Proteomes" id="UP000006247"/>
    </source>
</evidence>
<protein>
    <recommendedName>
        <fullName evidence="1">Integrase catalytic domain-containing protein</fullName>
    </recommendedName>
</protein>
<evidence type="ECO:0000313" key="2">
    <source>
        <dbReference type="EMBL" id="EEG27612.1"/>
    </source>
</evidence>
<dbReference type="AlphaFoldDB" id="C0E1G2"/>
<dbReference type="Proteomes" id="UP000006247">
    <property type="component" value="Unassembled WGS sequence"/>
</dbReference>
<name>C0E1G2_9CORY</name>
<comment type="caution">
    <text evidence="2">The sequence shown here is derived from an EMBL/GenBank/DDBJ whole genome shotgun (WGS) entry which is preliminary data.</text>
</comment>